<dbReference type="Gene3D" id="1.10.287.380">
    <property type="entry name" value="Valyl-tRNA synthetase, C-terminal domain"/>
    <property type="match status" value="1"/>
</dbReference>
<reference evidence="6" key="1">
    <citation type="submission" date="2018-05" db="EMBL/GenBank/DDBJ databases">
        <authorList>
            <person name="Lanie J.A."/>
            <person name="Ng W.-L."/>
            <person name="Kazmierczak K.M."/>
            <person name="Andrzejewski T.M."/>
            <person name="Davidsen T.M."/>
            <person name="Wayne K.J."/>
            <person name="Tettelin H."/>
            <person name="Glass J.I."/>
            <person name="Rusch D."/>
            <person name="Podicherti R."/>
            <person name="Tsui H.-C.T."/>
            <person name="Winkler M.E."/>
        </authorList>
    </citation>
    <scope>NUCLEOTIDE SEQUENCE</scope>
</reference>
<dbReference type="InterPro" id="IPR032781">
    <property type="entry name" value="ABC_tran_Xtn"/>
</dbReference>
<dbReference type="Pfam" id="PF12848">
    <property type="entry name" value="ABC_tran_Xtn"/>
    <property type="match status" value="1"/>
</dbReference>
<dbReference type="CDD" id="cd03221">
    <property type="entry name" value="ABCF_EF-3"/>
    <property type="match status" value="2"/>
</dbReference>
<dbReference type="InterPro" id="IPR050611">
    <property type="entry name" value="ABCF"/>
</dbReference>
<evidence type="ECO:0000256" key="1">
    <source>
        <dbReference type="ARBA" id="ARBA00022737"/>
    </source>
</evidence>
<feature type="region of interest" description="Disordered" evidence="4">
    <location>
        <begin position="607"/>
        <end position="633"/>
    </location>
</feature>
<dbReference type="PROSITE" id="PS00211">
    <property type="entry name" value="ABC_TRANSPORTER_1"/>
    <property type="match status" value="2"/>
</dbReference>
<name>A0A381VWF4_9ZZZZ</name>
<dbReference type="GO" id="GO:0003677">
    <property type="term" value="F:DNA binding"/>
    <property type="evidence" value="ECO:0007669"/>
    <property type="project" value="InterPro"/>
</dbReference>
<evidence type="ECO:0000256" key="3">
    <source>
        <dbReference type="ARBA" id="ARBA00022840"/>
    </source>
</evidence>
<evidence type="ECO:0000256" key="4">
    <source>
        <dbReference type="SAM" id="MobiDB-lite"/>
    </source>
</evidence>
<feature type="domain" description="ABC transporter" evidence="5">
    <location>
        <begin position="324"/>
        <end position="539"/>
    </location>
</feature>
<feature type="compositionally biased region" description="Basic and acidic residues" evidence="4">
    <location>
        <begin position="561"/>
        <end position="575"/>
    </location>
</feature>
<dbReference type="GO" id="GO:0005524">
    <property type="term" value="F:ATP binding"/>
    <property type="evidence" value="ECO:0007669"/>
    <property type="project" value="UniProtKB-KW"/>
</dbReference>
<evidence type="ECO:0000313" key="6">
    <source>
        <dbReference type="EMBL" id="SVA44630.1"/>
    </source>
</evidence>
<dbReference type="Pfam" id="PF16326">
    <property type="entry name" value="ABC_tran_CTD"/>
    <property type="match status" value="1"/>
</dbReference>
<feature type="compositionally biased region" description="Polar residues" evidence="4">
    <location>
        <begin position="548"/>
        <end position="558"/>
    </location>
</feature>
<dbReference type="Pfam" id="PF00005">
    <property type="entry name" value="ABC_tran"/>
    <property type="match status" value="2"/>
</dbReference>
<dbReference type="Gene3D" id="3.40.50.300">
    <property type="entry name" value="P-loop containing nucleotide triphosphate hydrolases"/>
    <property type="match status" value="2"/>
</dbReference>
<dbReference type="InterPro" id="IPR032524">
    <property type="entry name" value="ABC_tran_C"/>
</dbReference>
<dbReference type="PANTHER" id="PTHR19211">
    <property type="entry name" value="ATP-BINDING TRANSPORT PROTEIN-RELATED"/>
    <property type="match status" value="1"/>
</dbReference>
<protein>
    <recommendedName>
        <fullName evidence="5">ABC transporter domain-containing protein</fullName>
    </recommendedName>
</protein>
<dbReference type="EMBL" id="UINC01009996">
    <property type="protein sequence ID" value="SVA44630.1"/>
    <property type="molecule type" value="Genomic_DNA"/>
</dbReference>
<dbReference type="InterPro" id="IPR003593">
    <property type="entry name" value="AAA+_ATPase"/>
</dbReference>
<feature type="region of interest" description="Disordered" evidence="4">
    <location>
        <begin position="534"/>
        <end position="575"/>
    </location>
</feature>
<keyword evidence="2" id="KW-0547">Nucleotide-binding</keyword>
<evidence type="ECO:0000259" key="5">
    <source>
        <dbReference type="PROSITE" id="PS50893"/>
    </source>
</evidence>
<dbReference type="InterPro" id="IPR003439">
    <property type="entry name" value="ABC_transporter-like_ATP-bd"/>
</dbReference>
<evidence type="ECO:0000256" key="2">
    <source>
        <dbReference type="ARBA" id="ARBA00022741"/>
    </source>
</evidence>
<feature type="compositionally biased region" description="Basic and acidic residues" evidence="4">
    <location>
        <begin position="608"/>
        <end position="618"/>
    </location>
</feature>
<keyword evidence="1" id="KW-0677">Repeat</keyword>
<keyword evidence="3" id="KW-0067">ATP-binding</keyword>
<dbReference type="SUPFAM" id="SSF52540">
    <property type="entry name" value="P-loop containing nucleoside triphosphate hydrolases"/>
    <property type="match status" value="2"/>
</dbReference>
<dbReference type="FunFam" id="3.40.50.300:FF:000011">
    <property type="entry name" value="Putative ABC transporter ATP-binding component"/>
    <property type="match status" value="1"/>
</dbReference>
<organism evidence="6">
    <name type="scientific">marine metagenome</name>
    <dbReference type="NCBI Taxonomy" id="408172"/>
    <lineage>
        <taxon>unclassified sequences</taxon>
        <taxon>metagenomes</taxon>
        <taxon>ecological metagenomes</taxon>
    </lineage>
</organism>
<accession>A0A381VWF4</accession>
<dbReference type="AlphaFoldDB" id="A0A381VWF4"/>
<dbReference type="PROSITE" id="PS50893">
    <property type="entry name" value="ABC_TRANSPORTER_2"/>
    <property type="match status" value="2"/>
</dbReference>
<proteinExistence type="predicted"/>
<dbReference type="InterPro" id="IPR017871">
    <property type="entry name" value="ABC_transporter-like_CS"/>
</dbReference>
<gene>
    <name evidence="6" type="ORF">METZ01_LOCUS97484</name>
</gene>
<dbReference type="SMART" id="SM00382">
    <property type="entry name" value="AAA"/>
    <property type="match status" value="2"/>
</dbReference>
<dbReference type="InterPro" id="IPR027417">
    <property type="entry name" value="P-loop_NTPase"/>
</dbReference>
<dbReference type="PANTHER" id="PTHR19211:SF14">
    <property type="entry name" value="ATP-BINDING CASSETTE SUB-FAMILY F MEMBER 1"/>
    <property type="match status" value="1"/>
</dbReference>
<feature type="domain" description="ABC transporter" evidence="5">
    <location>
        <begin position="1"/>
        <end position="256"/>
    </location>
</feature>
<dbReference type="GO" id="GO:0016887">
    <property type="term" value="F:ATP hydrolysis activity"/>
    <property type="evidence" value="ECO:0007669"/>
    <property type="project" value="InterPro"/>
</dbReference>
<feature type="non-terminal residue" evidence="6">
    <location>
        <position position="633"/>
    </location>
</feature>
<sequence>MSASGLTRSIGTRILFRGVTLQLGPGRRVALIGGNGTGKTTMLEILVGLQDPDAGEVHRPGGVRIGYLPQEIPPSSDCKVLEEVLRGAETTGRLAEQIVDLAGRLSGTEGTIRARLLAEYGEAQARFEQVGGYATEAEAHRILAGLGFAPTDHQRPLGELSGGWRMRVALARLLLAAPDLLVLDEPTNHLDVDSVAWLEDHLAGWRTGLLFVSHDRDFIDAVANRVLELSGGRVTEYVGGFAEFVVAREERLADQRAMAAHQARETARTERFVERFRYKASKARQVQSRVKALERLERIVVEEPDDTAARFGFPAPRRSSRVVAELEGVDAGYDGSPVLRDVSFAVERGMNVALVGPNGAGKTTLVRLITGELEPLAGRVRLGTGVDLASVDQLQAEVLDPDRTVLSELRTVTDVEPPGRNLRTYLASFGFRGDVVDQRVGELSGGEQTRLALAKALAVPVNLLVLDEPTNHLDLPSCDILEDALTAYPGTVVLITHDRHLIRSVADHLIEVRDGRASWHVGVPEHLLYPVAAQPPIRYDGDGRDTQAKSSRGPNKNGKTGPDRELRRRLTRAERDWEEAEAELAALQTRLGDPDLYRDPETAASVVAKHEAAKDRAAESMATWEDLDRKMRS</sequence>
<dbReference type="InterPro" id="IPR037118">
    <property type="entry name" value="Val-tRNA_synth_C_sf"/>
</dbReference>